<dbReference type="EMBL" id="FTNZ01000003">
    <property type="protein sequence ID" value="SIS34255.1"/>
    <property type="molecule type" value="Genomic_DNA"/>
</dbReference>
<evidence type="ECO:0000313" key="2">
    <source>
        <dbReference type="EMBL" id="SIS34255.1"/>
    </source>
</evidence>
<dbReference type="RefSeq" id="WP_076353339.1">
    <property type="nucleotide sequence ID" value="NZ_CP033926.1"/>
</dbReference>
<reference evidence="2 3" key="1">
    <citation type="submission" date="2017-01" db="EMBL/GenBank/DDBJ databases">
        <authorList>
            <person name="Mah S.A."/>
            <person name="Swanson W.J."/>
            <person name="Moy G.W."/>
            <person name="Vacquier V.D."/>
        </authorList>
    </citation>
    <scope>NUCLEOTIDE SEQUENCE [LARGE SCALE GENOMIC DNA]</scope>
    <source>
        <strain evidence="2 3">DSM 16927</strain>
    </source>
</reference>
<dbReference type="Proteomes" id="UP000279541">
    <property type="component" value="Chromosome"/>
</dbReference>
<name>A0A1N7IB10_9FLAO</name>
<dbReference type="AlphaFoldDB" id="A0A1N7IB10"/>
<dbReference type="STRING" id="112234.SAMN05421768_103668"/>
<reference evidence="1 4" key="2">
    <citation type="submission" date="2018-11" db="EMBL/GenBank/DDBJ databases">
        <title>Proposal to divide the Flavobacteriaceae and reorganize its genera based on Amino Acid Identity values calculated from whole genome sequences.</title>
        <authorList>
            <person name="Nicholson A.C."/>
            <person name="Gulvik C.A."/>
            <person name="Whitney A.M."/>
            <person name="Humrighouse B.W."/>
            <person name="Bell M."/>
            <person name="Holmes B."/>
            <person name="Steigerwalt A.G."/>
            <person name="Villarma A."/>
            <person name="Sheth M."/>
            <person name="Batra D."/>
            <person name="Pryor J."/>
            <person name="Bernardet J.-F."/>
            <person name="Hugo C."/>
            <person name="Kampfer P."/>
            <person name="Newman J."/>
            <person name="McQuiston J.R."/>
        </authorList>
    </citation>
    <scope>NUCLEOTIDE SEQUENCE [LARGE SCALE GENOMIC DNA]</scope>
    <source>
        <strain evidence="1 4">DSM 16927</strain>
    </source>
</reference>
<proteinExistence type="predicted"/>
<evidence type="ECO:0000313" key="1">
    <source>
        <dbReference type="EMBL" id="AZB01269.1"/>
    </source>
</evidence>
<evidence type="ECO:0000313" key="3">
    <source>
        <dbReference type="Proteomes" id="UP000186106"/>
    </source>
</evidence>
<keyword evidence="4" id="KW-1185">Reference proteome</keyword>
<sequence>MTNEDKLRIYAAYLPYGLKGNLLPQTHEVEMTGIYLDDYNMHEIYIKPSGCYVMSRFKPIIYPLDFLTKEIEHEGERFVPIHKLRKYCIEVMGAKDYDTDIGIDKLIKGWEVQYWPKLFIDILLKWHFNVFNLPEDQFINKTNLKS</sequence>
<accession>A0A1N7IB10</accession>
<dbReference type="OrthoDB" id="1262555at2"/>
<dbReference type="EMBL" id="CP033926">
    <property type="protein sequence ID" value="AZB01269.1"/>
    <property type="molecule type" value="Genomic_DNA"/>
</dbReference>
<organism evidence="2 3">
    <name type="scientific">Chryseobacterium joostei</name>
    <dbReference type="NCBI Taxonomy" id="112234"/>
    <lineage>
        <taxon>Bacteria</taxon>
        <taxon>Pseudomonadati</taxon>
        <taxon>Bacteroidota</taxon>
        <taxon>Flavobacteriia</taxon>
        <taxon>Flavobacteriales</taxon>
        <taxon>Weeksellaceae</taxon>
        <taxon>Chryseobacterium group</taxon>
        <taxon>Chryseobacterium</taxon>
    </lineage>
</organism>
<evidence type="ECO:0000313" key="4">
    <source>
        <dbReference type="Proteomes" id="UP000279541"/>
    </source>
</evidence>
<gene>
    <name evidence="1" type="ORF">EG359_17345</name>
    <name evidence="2" type="ORF">SAMN05421768_103668</name>
</gene>
<dbReference type="Proteomes" id="UP000186106">
    <property type="component" value="Unassembled WGS sequence"/>
</dbReference>
<protein>
    <submittedName>
        <fullName evidence="2">Uncharacterized protein</fullName>
    </submittedName>
</protein>
<dbReference type="KEGG" id="cjt:EG359_17345"/>